<gene>
    <name evidence="4" type="ORF">SG35_012415</name>
</gene>
<dbReference type="PANTHER" id="PTHR35936:SF25">
    <property type="entry name" value="ABC TRANSPORTER SUBSTRATE-BINDING PROTEIN"/>
    <property type="match status" value="1"/>
</dbReference>
<evidence type="ECO:0000256" key="1">
    <source>
        <dbReference type="ARBA" id="ARBA00010333"/>
    </source>
</evidence>
<dbReference type="AlphaFoldDB" id="A0AAE9YWU9"/>
<reference evidence="4 5" key="2">
    <citation type="journal article" date="2022" name="Mar. Drugs">
        <title>Bioassay-Guided Fractionation Leads to the Detection of Cholic Acid Generated by the Rare Thalassomonas sp.</title>
        <authorList>
            <person name="Pheiffer F."/>
            <person name="Schneider Y.K."/>
            <person name="Hansen E.H."/>
            <person name="Andersen J.H."/>
            <person name="Isaksson J."/>
            <person name="Busche T."/>
            <person name="R C."/>
            <person name="Kalinowski J."/>
            <person name="Zyl L.V."/>
            <person name="Trindade M."/>
        </authorList>
    </citation>
    <scope>NUCLEOTIDE SEQUENCE [LARGE SCALE GENOMIC DNA]</scope>
    <source>
        <strain evidence="4 5">A5K-106</strain>
    </source>
</reference>
<evidence type="ECO:0000313" key="5">
    <source>
        <dbReference type="Proteomes" id="UP000032568"/>
    </source>
</evidence>
<sequence length="244" mass="28213">MALLNVFLVLLFVVGSDYARAKRLDVTVGWTKPPYVIEQGDTGFELELVRAIFKQMGHQLNFIYLPFGRSYDLVKLGKVDVGMTLSSKLDISPAKFSEPYIIYQNVAISLKGRGISIKEISELQRYSIVGFQNANFILGEQYSKAVQSSPFYVELPEQKKQVEMLLKGRTDVVVMDVNIFNYLSKEFLGKSHMANVDVHKIFPTNPYRLGFLDDGLRLEFDRHWQKFRNTEQYQLLLQQYDFLQ</sequence>
<keyword evidence="2" id="KW-0732">Signal</keyword>
<evidence type="ECO:0000256" key="2">
    <source>
        <dbReference type="ARBA" id="ARBA00022729"/>
    </source>
</evidence>
<dbReference type="SMART" id="SM00062">
    <property type="entry name" value="PBPb"/>
    <property type="match status" value="1"/>
</dbReference>
<protein>
    <submittedName>
        <fullName evidence="4">Transporter substrate-binding domain-containing protein</fullName>
    </submittedName>
</protein>
<dbReference type="KEGG" id="tact:SG35_012415"/>
<name>A0AAE9YWU9_9GAMM</name>
<dbReference type="Pfam" id="PF00497">
    <property type="entry name" value="SBP_bac_3"/>
    <property type="match status" value="1"/>
</dbReference>
<proteinExistence type="inferred from homology"/>
<comment type="similarity">
    <text evidence="1">Belongs to the bacterial solute-binding protein 3 family.</text>
</comment>
<accession>A0AAE9YWU9</accession>
<keyword evidence="5" id="KW-1185">Reference proteome</keyword>
<dbReference type="Gene3D" id="3.40.190.10">
    <property type="entry name" value="Periplasmic binding protein-like II"/>
    <property type="match status" value="2"/>
</dbReference>
<evidence type="ECO:0000313" key="4">
    <source>
        <dbReference type="EMBL" id="WDE01865.1"/>
    </source>
</evidence>
<reference evidence="4 5" key="1">
    <citation type="journal article" date="2015" name="Genome Announc.">
        <title>Draft Genome Sequences of Marine Isolates of Thalassomonas viridans and Thalassomonas actiniarum.</title>
        <authorList>
            <person name="Olonade I."/>
            <person name="van Zyl L.J."/>
            <person name="Trindade M."/>
        </authorList>
    </citation>
    <scope>NUCLEOTIDE SEQUENCE [LARGE SCALE GENOMIC DNA]</scope>
    <source>
        <strain evidence="4 5">A5K-106</strain>
    </source>
</reference>
<dbReference type="SUPFAM" id="SSF53850">
    <property type="entry name" value="Periplasmic binding protein-like II"/>
    <property type="match status" value="1"/>
</dbReference>
<dbReference type="Proteomes" id="UP000032568">
    <property type="component" value="Chromosome"/>
</dbReference>
<dbReference type="InterPro" id="IPR001638">
    <property type="entry name" value="Solute-binding_3/MltF_N"/>
</dbReference>
<feature type="domain" description="Solute-binding protein family 3/N-terminal" evidence="3">
    <location>
        <begin position="25"/>
        <end position="243"/>
    </location>
</feature>
<evidence type="ECO:0000259" key="3">
    <source>
        <dbReference type="SMART" id="SM00062"/>
    </source>
</evidence>
<dbReference type="EMBL" id="CP059735">
    <property type="protein sequence ID" value="WDE01865.1"/>
    <property type="molecule type" value="Genomic_DNA"/>
</dbReference>
<organism evidence="4 5">
    <name type="scientific">Thalassomonas actiniarum</name>
    <dbReference type="NCBI Taxonomy" id="485447"/>
    <lineage>
        <taxon>Bacteria</taxon>
        <taxon>Pseudomonadati</taxon>
        <taxon>Pseudomonadota</taxon>
        <taxon>Gammaproteobacteria</taxon>
        <taxon>Alteromonadales</taxon>
        <taxon>Colwelliaceae</taxon>
        <taxon>Thalassomonas</taxon>
    </lineage>
</organism>
<dbReference type="PANTHER" id="PTHR35936">
    <property type="entry name" value="MEMBRANE-BOUND LYTIC MUREIN TRANSGLYCOSYLASE F"/>
    <property type="match status" value="1"/>
</dbReference>